<evidence type="ECO:0000313" key="1">
    <source>
        <dbReference type="Proteomes" id="UP000095280"/>
    </source>
</evidence>
<reference evidence="2" key="1">
    <citation type="submission" date="2016-11" db="UniProtKB">
        <authorList>
            <consortium name="WormBaseParasite"/>
        </authorList>
    </citation>
    <scope>IDENTIFICATION</scope>
</reference>
<keyword evidence="1" id="KW-1185">Reference proteome</keyword>
<organism evidence="1 2">
    <name type="scientific">Macrostomum lignano</name>
    <dbReference type="NCBI Taxonomy" id="282301"/>
    <lineage>
        <taxon>Eukaryota</taxon>
        <taxon>Metazoa</taxon>
        <taxon>Spiralia</taxon>
        <taxon>Lophotrochozoa</taxon>
        <taxon>Platyhelminthes</taxon>
        <taxon>Rhabditophora</taxon>
        <taxon>Macrostomorpha</taxon>
        <taxon>Macrostomida</taxon>
        <taxon>Macrostomidae</taxon>
        <taxon>Macrostomum</taxon>
    </lineage>
</organism>
<evidence type="ECO:0000313" key="2">
    <source>
        <dbReference type="WBParaSite" id="snap_masked-unitig_42862-processed-gene-0.0-mRNA-1"/>
    </source>
</evidence>
<sequence>MYDAFMHWRHCQIGRVSTATMPISLNHTRSKNGSGPATSTVRGYLAVFLSLLPTVAAGCRSKWKQLRGDITEYKLITVLKVPKITDCLMKSSAAEAHAASFDAEVGRLRPAAVRPGRQRRLCRKCRHEKDASLPMLWVDQGSVGDLLAETFHSTESTAPSASNRSWSEYASGDSVRARVSTTGWDWSSSHQLTATGAWRVRWEFSDWNDNWYWLRMLRSL</sequence>
<accession>A0A1I8JSA9</accession>
<dbReference type="WBParaSite" id="snap_masked-unitig_42862-processed-gene-0.0-mRNA-1">
    <property type="protein sequence ID" value="snap_masked-unitig_42862-processed-gene-0.0-mRNA-1"/>
    <property type="gene ID" value="snap_masked-unitig_42862-processed-gene-0.0"/>
</dbReference>
<name>A0A1I8JSA9_9PLAT</name>
<protein>
    <submittedName>
        <fullName evidence="2">Secreted protein</fullName>
    </submittedName>
</protein>
<proteinExistence type="predicted"/>
<dbReference type="Proteomes" id="UP000095280">
    <property type="component" value="Unplaced"/>
</dbReference>
<dbReference type="AlphaFoldDB" id="A0A1I8JSA9"/>